<protein>
    <submittedName>
        <fullName evidence="1">S-adenosyl-L-methionine-dependent methyltransferase</fullName>
    </submittedName>
</protein>
<dbReference type="PANTHER" id="PTHR43591:SF31">
    <property type="entry name" value="LAEA-LIKE, PUTATIVE (AFU_ORTHOLOGUE AFUA_8G01930)-RELATED"/>
    <property type="match status" value="1"/>
</dbReference>
<dbReference type="Gene3D" id="3.40.50.150">
    <property type="entry name" value="Vaccinia Virus protein VP39"/>
    <property type="match status" value="1"/>
</dbReference>
<keyword evidence="1" id="KW-0489">Methyltransferase</keyword>
<organism evidence="1 2">
    <name type="scientific">Glonium stellatum</name>
    <dbReference type="NCBI Taxonomy" id="574774"/>
    <lineage>
        <taxon>Eukaryota</taxon>
        <taxon>Fungi</taxon>
        <taxon>Dikarya</taxon>
        <taxon>Ascomycota</taxon>
        <taxon>Pezizomycotina</taxon>
        <taxon>Dothideomycetes</taxon>
        <taxon>Pleosporomycetidae</taxon>
        <taxon>Gloniales</taxon>
        <taxon>Gloniaceae</taxon>
        <taxon>Glonium</taxon>
    </lineage>
</organism>
<name>A0A8E2EUV4_9PEZI</name>
<dbReference type="PANTHER" id="PTHR43591">
    <property type="entry name" value="METHYLTRANSFERASE"/>
    <property type="match status" value="1"/>
</dbReference>
<evidence type="ECO:0000313" key="1">
    <source>
        <dbReference type="EMBL" id="OCL05275.1"/>
    </source>
</evidence>
<dbReference type="OrthoDB" id="2013972at2759"/>
<dbReference type="CDD" id="cd02440">
    <property type="entry name" value="AdoMet_MTases"/>
    <property type="match status" value="1"/>
</dbReference>
<dbReference type="GO" id="GO:0032259">
    <property type="term" value="P:methylation"/>
    <property type="evidence" value="ECO:0007669"/>
    <property type="project" value="UniProtKB-KW"/>
</dbReference>
<dbReference type="GO" id="GO:0008168">
    <property type="term" value="F:methyltransferase activity"/>
    <property type="evidence" value="ECO:0007669"/>
    <property type="project" value="UniProtKB-KW"/>
</dbReference>
<dbReference type="AlphaFoldDB" id="A0A8E2EUV4"/>
<dbReference type="EMBL" id="KV750329">
    <property type="protein sequence ID" value="OCL05275.1"/>
    <property type="molecule type" value="Genomic_DNA"/>
</dbReference>
<dbReference type="Pfam" id="PF13489">
    <property type="entry name" value="Methyltransf_23"/>
    <property type="match status" value="1"/>
</dbReference>
<gene>
    <name evidence="1" type="ORF">AOQ84DRAFT_225007</name>
</gene>
<dbReference type="SUPFAM" id="SSF53335">
    <property type="entry name" value="S-adenosyl-L-methionine-dependent methyltransferases"/>
    <property type="match status" value="1"/>
</dbReference>
<proteinExistence type="predicted"/>
<dbReference type="Proteomes" id="UP000250140">
    <property type="component" value="Unassembled WGS sequence"/>
</dbReference>
<keyword evidence="1" id="KW-0808">Transferase</keyword>
<dbReference type="InterPro" id="IPR029063">
    <property type="entry name" value="SAM-dependent_MTases_sf"/>
</dbReference>
<reference evidence="1 2" key="1">
    <citation type="journal article" date="2016" name="Nat. Commun.">
        <title>Ectomycorrhizal ecology is imprinted in the genome of the dominant symbiotic fungus Cenococcum geophilum.</title>
        <authorList>
            <consortium name="DOE Joint Genome Institute"/>
            <person name="Peter M."/>
            <person name="Kohler A."/>
            <person name="Ohm R.A."/>
            <person name="Kuo A."/>
            <person name="Krutzmann J."/>
            <person name="Morin E."/>
            <person name="Arend M."/>
            <person name="Barry K.W."/>
            <person name="Binder M."/>
            <person name="Choi C."/>
            <person name="Clum A."/>
            <person name="Copeland A."/>
            <person name="Grisel N."/>
            <person name="Haridas S."/>
            <person name="Kipfer T."/>
            <person name="LaButti K."/>
            <person name="Lindquist E."/>
            <person name="Lipzen A."/>
            <person name="Maire R."/>
            <person name="Meier B."/>
            <person name="Mihaltcheva S."/>
            <person name="Molinier V."/>
            <person name="Murat C."/>
            <person name="Poggeler S."/>
            <person name="Quandt C.A."/>
            <person name="Sperisen C."/>
            <person name="Tritt A."/>
            <person name="Tisserant E."/>
            <person name="Crous P.W."/>
            <person name="Henrissat B."/>
            <person name="Nehls U."/>
            <person name="Egli S."/>
            <person name="Spatafora J.W."/>
            <person name="Grigoriev I.V."/>
            <person name="Martin F.M."/>
        </authorList>
    </citation>
    <scope>NUCLEOTIDE SEQUENCE [LARGE SCALE GENOMIC DNA]</scope>
    <source>
        <strain evidence="1 2">CBS 207.34</strain>
    </source>
</reference>
<accession>A0A8E2EUV4</accession>
<evidence type="ECO:0000313" key="2">
    <source>
        <dbReference type="Proteomes" id="UP000250140"/>
    </source>
</evidence>
<keyword evidence="2" id="KW-1185">Reference proteome</keyword>
<sequence>MANPFAGAAHQVLEVDESGNDSAFEDDDAESTTTSLAESIYNYRVEHGRTYHAYNDGKYIFPNDDRERDRLDLQHHLFNLCFRDKLFFAPIENPRHTLDVGTGTGIWAMDFADEYPDCQVVGTDLSPIQPPFVPPNLSFVIDDAEDPWLWQQKFDFIHFRLMGGSFRDWRTIMQSACLAPGGYIEIQDYELPVKSLDGSVTGTDLERWGELLIEAAKVAGRPIGCCDLFKEWLENVGFIDIQQQVFVWPTNTWPRGDDEKMLGKWNLMNVTDGLEGFSLALLTRFLGWEKTEVDVFCAKVRSDLRDRSIHGYFDIPVIYGRKPLQPSNPFG</sequence>